<organism evidence="13 14">
    <name type="scientific">Mycena pura</name>
    <dbReference type="NCBI Taxonomy" id="153505"/>
    <lineage>
        <taxon>Eukaryota</taxon>
        <taxon>Fungi</taxon>
        <taxon>Dikarya</taxon>
        <taxon>Basidiomycota</taxon>
        <taxon>Agaricomycotina</taxon>
        <taxon>Agaricomycetes</taxon>
        <taxon>Agaricomycetidae</taxon>
        <taxon>Agaricales</taxon>
        <taxon>Marasmiineae</taxon>
        <taxon>Mycenaceae</taxon>
        <taxon>Mycena</taxon>
    </lineage>
</organism>
<dbReference type="GO" id="GO:0004674">
    <property type="term" value="F:protein serine/threonine kinase activity"/>
    <property type="evidence" value="ECO:0007669"/>
    <property type="project" value="UniProtKB-KW"/>
</dbReference>
<dbReference type="SUPFAM" id="SSF56112">
    <property type="entry name" value="Protein kinase-like (PK-like)"/>
    <property type="match status" value="1"/>
</dbReference>
<evidence type="ECO:0000256" key="3">
    <source>
        <dbReference type="ARBA" id="ARBA00022679"/>
    </source>
</evidence>
<gene>
    <name evidence="13" type="ORF">GGX14DRAFT_419394</name>
</gene>
<comment type="catalytic activity">
    <reaction evidence="8">
        <text>L-seryl-[protein] + ATP = O-phospho-L-seryl-[protein] + ADP + H(+)</text>
        <dbReference type="Rhea" id="RHEA:17989"/>
        <dbReference type="Rhea" id="RHEA-COMP:9863"/>
        <dbReference type="Rhea" id="RHEA-COMP:11604"/>
        <dbReference type="ChEBI" id="CHEBI:15378"/>
        <dbReference type="ChEBI" id="CHEBI:29999"/>
        <dbReference type="ChEBI" id="CHEBI:30616"/>
        <dbReference type="ChEBI" id="CHEBI:83421"/>
        <dbReference type="ChEBI" id="CHEBI:456216"/>
        <dbReference type="EC" id="2.7.11.1"/>
    </reaction>
</comment>
<evidence type="ECO:0000256" key="2">
    <source>
        <dbReference type="ARBA" id="ARBA00022527"/>
    </source>
</evidence>
<dbReference type="PROSITE" id="PS50011">
    <property type="entry name" value="PROTEIN_KINASE_DOM"/>
    <property type="match status" value="1"/>
</dbReference>
<dbReference type="PROSITE" id="PS00108">
    <property type="entry name" value="PROTEIN_KINASE_ST"/>
    <property type="match status" value="1"/>
</dbReference>
<dbReference type="PANTHER" id="PTHR45998:SF2">
    <property type="entry name" value="SERINE_THREONINE-PROTEIN KINASE 16"/>
    <property type="match status" value="1"/>
</dbReference>
<keyword evidence="6 9" id="KW-0067">ATP-binding</keyword>
<keyword evidence="14" id="KW-1185">Reference proteome</keyword>
<evidence type="ECO:0000256" key="6">
    <source>
        <dbReference type="ARBA" id="ARBA00022840"/>
    </source>
</evidence>
<dbReference type="SMART" id="SM00220">
    <property type="entry name" value="S_TKc"/>
    <property type="match status" value="1"/>
</dbReference>
<dbReference type="PIRSF" id="PIRSF000654">
    <property type="entry name" value="Integrin-linked_kinase"/>
    <property type="match status" value="1"/>
</dbReference>
<proteinExistence type="inferred from homology"/>
<dbReference type="InterPro" id="IPR011009">
    <property type="entry name" value="Kinase-like_dom_sf"/>
</dbReference>
<reference evidence="13" key="1">
    <citation type="submission" date="2023-03" db="EMBL/GenBank/DDBJ databases">
        <title>Massive genome expansion in bonnet fungi (Mycena s.s.) driven by repeated elements and novel gene families across ecological guilds.</title>
        <authorList>
            <consortium name="Lawrence Berkeley National Laboratory"/>
            <person name="Harder C.B."/>
            <person name="Miyauchi S."/>
            <person name="Viragh M."/>
            <person name="Kuo A."/>
            <person name="Thoen E."/>
            <person name="Andreopoulos B."/>
            <person name="Lu D."/>
            <person name="Skrede I."/>
            <person name="Drula E."/>
            <person name="Henrissat B."/>
            <person name="Morin E."/>
            <person name="Kohler A."/>
            <person name="Barry K."/>
            <person name="LaButti K."/>
            <person name="Morin E."/>
            <person name="Salamov A."/>
            <person name="Lipzen A."/>
            <person name="Mereny Z."/>
            <person name="Hegedus B."/>
            <person name="Baldrian P."/>
            <person name="Stursova M."/>
            <person name="Weitz H."/>
            <person name="Taylor A."/>
            <person name="Grigoriev I.V."/>
            <person name="Nagy L.G."/>
            <person name="Martin F."/>
            <person name="Kauserud H."/>
        </authorList>
    </citation>
    <scope>NUCLEOTIDE SEQUENCE</scope>
    <source>
        <strain evidence="13">9144</strain>
    </source>
</reference>
<evidence type="ECO:0000256" key="11">
    <source>
        <dbReference type="SAM" id="MobiDB-lite"/>
    </source>
</evidence>
<dbReference type="InterPro" id="IPR000719">
    <property type="entry name" value="Prot_kinase_dom"/>
</dbReference>
<dbReference type="GO" id="GO:0005524">
    <property type="term" value="F:ATP binding"/>
    <property type="evidence" value="ECO:0007669"/>
    <property type="project" value="UniProtKB-UniRule"/>
</dbReference>
<feature type="domain" description="Protein kinase" evidence="12">
    <location>
        <begin position="41"/>
        <end position="416"/>
    </location>
</feature>
<comment type="caution">
    <text evidence="13">The sequence shown here is derived from an EMBL/GenBank/DDBJ whole genome shotgun (WGS) entry which is preliminary data.</text>
</comment>
<dbReference type="GO" id="GO:0006624">
    <property type="term" value="P:vacuolar protein processing"/>
    <property type="evidence" value="ECO:0007669"/>
    <property type="project" value="TreeGrafter"/>
</dbReference>
<keyword evidence="3" id="KW-0808">Transferase</keyword>
<dbReference type="InterPro" id="IPR008271">
    <property type="entry name" value="Ser/Thr_kinase_AS"/>
</dbReference>
<evidence type="ECO:0000256" key="4">
    <source>
        <dbReference type="ARBA" id="ARBA00022741"/>
    </source>
</evidence>
<dbReference type="PANTHER" id="PTHR45998">
    <property type="entry name" value="SERINE/THREONINE-PROTEIN KINASE 16"/>
    <property type="match status" value="1"/>
</dbReference>
<dbReference type="Gene3D" id="1.10.510.10">
    <property type="entry name" value="Transferase(Phosphotransferase) domain 1"/>
    <property type="match status" value="2"/>
</dbReference>
<evidence type="ECO:0000313" key="14">
    <source>
        <dbReference type="Proteomes" id="UP001219525"/>
    </source>
</evidence>
<feature type="region of interest" description="Disordered" evidence="11">
    <location>
        <begin position="176"/>
        <end position="226"/>
    </location>
</feature>
<dbReference type="PROSITE" id="PS00107">
    <property type="entry name" value="PROTEIN_KINASE_ATP"/>
    <property type="match status" value="1"/>
</dbReference>
<sequence length="420" mass="46881">MSAQLLRAFDTFKDQAKDAIWALSSCVCQQSAKVKINGRTFKIIKVLGEGGFSFVYLTQDEHSGRQFALKKIRCPTGAEGVKETMREVEAYRRFKHPNIIRILVYLDSAVVQDPDGDGKIVYLFLPLYKRGNIQDAINNHVVNGTHFSEVEMVRLFKGTCEAIRAMHTYRAPVGAAVPKNDAESSSVPKQVQQHDEEEDDDERFPQPEGDGEDGYSYDNTSVPLVTKRRVEQGDTVFDGDEELGQLQEQAQQNGSGETEVVPYAHRDLKPGNIMIADNGSPIVMDFGSTVKARVEIKNRSQALVQQDIAAEQSTMAYRAPELYDVKTETTLDEKVDIWSLGCTLFAMAYSHSPFENTQITEQGGSIAMAVLNAQYKHPATSAYSQGFKDLIDSMLKVDPKERPDIHKVIEMTDRVLQSLA</sequence>
<dbReference type="GO" id="GO:0005794">
    <property type="term" value="C:Golgi apparatus"/>
    <property type="evidence" value="ECO:0007669"/>
    <property type="project" value="TreeGrafter"/>
</dbReference>
<dbReference type="EMBL" id="JARJCW010000003">
    <property type="protein sequence ID" value="KAJ7227393.1"/>
    <property type="molecule type" value="Genomic_DNA"/>
</dbReference>
<keyword evidence="5 13" id="KW-0418">Kinase</keyword>
<dbReference type="Pfam" id="PF00069">
    <property type="entry name" value="Pkinase"/>
    <property type="match status" value="2"/>
</dbReference>
<name>A0AAD6YRW8_9AGAR</name>
<evidence type="ECO:0000256" key="8">
    <source>
        <dbReference type="ARBA" id="ARBA00048679"/>
    </source>
</evidence>
<dbReference type="EC" id="2.7.11.1" evidence="1"/>
<feature type="binding site" evidence="9">
    <location>
        <position position="70"/>
    </location>
    <ligand>
        <name>ATP</name>
        <dbReference type="ChEBI" id="CHEBI:30616"/>
    </ligand>
</feature>
<evidence type="ECO:0000313" key="13">
    <source>
        <dbReference type="EMBL" id="KAJ7227393.1"/>
    </source>
</evidence>
<evidence type="ECO:0000256" key="1">
    <source>
        <dbReference type="ARBA" id="ARBA00012513"/>
    </source>
</evidence>
<keyword evidence="4 9" id="KW-0547">Nucleotide-binding</keyword>
<comment type="catalytic activity">
    <reaction evidence="7">
        <text>L-threonyl-[protein] + ATP = O-phospho-L-threonyl-[protein] + ADP + H(+)</text>
        <dbReference type="Rhea" id="RHEA:46608"/>
        <dbReference type="Rhea" id="RHEA-COMP:11060"/>
        <dbReference type="Rhea" id="RHEA-COMP:11605"/>
        <dbReference type="ChEBI" id="CHEBI:15378"/>
        <dbReference type="ChEBI" id="CHEBI:30013"/>
        <dbReference type="ChEBI" id="CHEBI:30616"/>
        <dbReference type="ChEBI" id="CHEBI:61977"/>
        <dbReference type="ChEBI" id="CHEBI:456216"/>
        <dbReference type="EC" id="2.7.11.1"/>
    </reaction>
</comment>
<dbReference type="GO" id="GO:0032889">
    <property type="term" value="P:regulation of vacuole fusion, non-autophagic"/>
    <property type="evidence" value="ECO:0007669"/>
    <property type="project" value="TreeGrafter"/>
</dbReference>
<dbReference type="AlphaFoldDB" id="A0AAD6YRW8"/>
<evidence type="ECO:0000256" key="9">
    <source>
        <dbReference type="PROSITE-ProRule" id="PRU10141"/>
    </source>
</evidence>
<protein>
    <recommendedName>
        <fullName evidence="1">non-specific serine/threonine protein kinase</fullName>
        <ecNumber evidence="1">2.7.11.1</ecNumber>
    </recommendedName>
</protein>
<evidence type="ECO:0000259" key="12">
    <source>
        <dbReference type="PROSITE" id="PS50011"/>
    </source>
</evidence>
<dbReference type="GO" id="GO:0005773">
    <property type="term" value="C:vacuole"/>
    <property type="evidence" value="ECO:0007669"/>
    <property type="project" value="GOC"/>
</dbReference>
<evidence type="ECO:0000256" key="7">
    <source>
        <dbReference type="ARBA" id="ARBA00047899"/>
    </source>
</evidence>
<keyword evidence="2 10" id="KW-0723">Serine/threonine-protein kinase</keyword>
<dbReference type="Proteomes" id="UP001219525">
    <property type="component" value="Unassembled WGS sequence"/>
</dbReference>
<accession>A0AAD6YRW8</accession>
<comment type="similarity">
    <text evidence="10">Belongs to the protein kinase superfamily.</text>
</comment>
<evidence type="ECO:0000256" key="10">
    <source>
        <dbReference type="RuleBase" id="RU000304"/>
    </source>
</evidence>
<dbReference type="InterPro" id="IPR052239">
    <property type="entry name" value="Ser/Thr-specific_kinases"/>
</dbReference>
<evidence type="ECO:0000256" key="5">
    <source>
        <dbReference type="ARBA" id="ARBA00022777"/>
    </source>
</evidence>
<dbReference type="InterPro" id="IPR017441">
    <property type="entry name" value="Protein_kinase_ATP_BS"/>
</dbReference>